<dbReference type="InterPro" id="IPR011204">
    <property type="entry name" value="Virulence_RhuM-like"/>
</dbReference>
<proteinExistence type="predicted"/>
<keyword evidence="2" id="KW-1185">Reference proteome</keyword>
<name>A0ABU8I0V6_9SPHI</name>
<accession>A0ABU8I0V6</accession>
<dbReference type="Proteomes" id="UP001363035">
    <property type="component" value="Unassembled WGS sequence"/>
</dbReference>
<gene>
    <name evidence="1" type="primary">rhuM</name>
    <name evidence="1" type="ORF">VJ786_00470</name>
</gene>
<dbReference type="PANTHER" id="PTHR35810">
    <property type="entry name" value="CYTOPLASMIC PROTEIN-RELATED"/>
    <property type="match status" value="1"/>
</dbReference>
<reference evidence="1 2" key="1">
    <citation type="submission" date="2024-01" db="EMBL/GenBank/DDBJ databases">
        <title>Sphingobacterium tenebrionis sp. nov., a novel endophyte isolated from tenebrio molitor intestines.</title>
        <authorList>
            <person name="Zhang C."/>
        </authorList>
    </citation>
    <scope>NUCLEOTIDE SEQUENCE [LARGE SCALE GENOMIC DNA]</scope>
    <source>
        <strain evidence="1 2">PU5-4</strain>
    </source>
</reference>
<protein>
    <submittedName>
        <fullName evidence="1">RhuM family protein</fullName>
    </submittedName>
</protein>
<dbReference type="RefSeq" id="WP_336556998.1">
    <property type="nucleotide sequence ID" value="NZ_JAYLLN010000001.1"/>
</dbReference>
<dbReference type="PANTHER" id="PTHR35810:SF1">
    <property type="entry name" value="CYTOPLASMIC PROTEIN"/>
    <property type="match status" value="1"/>
</dbReference>
<organism evidence="1 2">
    <name type="scientific">Sphingobacterium tenebrionis</name>
    <dbReference type="NCBI Taxonomy" id="3111775"/>
    <lineage>
        <taxon>Bacteria</taxon>
        <taxon>Pseudomonadati</taxon>
        <taxon>Bacteroidota</taxon>
        <taxon>Sphingobacteriia</taxon>
        <taxon>Sphingobacteriales</taxon>
        <taxon>Sphingobacteriaceae</taxon>
        <taxon>Sphingobacterium</taxon>
    </lineage>
</organism>
<sequence length="142" mass="16510">MNLEEIKDTEIVVFMPQGGQTEFQVVLDAGQDTVWATEQQIIELFGKARRTIGDHIKNIYEEGELDKASTWREFRQVQKEGEREVSRKVPVYNLDVIISIGYRVKSPVSVEFRKWTNQKLKDYLLKGYSIKSVGLILKLYLI</sequence>
<dbReference type="Pfam" id="PF13310">
    <property type="entry name" value="Virulence_RhuM"/>
    <property type="match status" value="1"/>
</dbReference>
<evidence type="ECO:0000313" key="1">
    <source>
        <dbReference type="EMBL" id="MEI5983362.1"/>
    </source>
</evidence>
<comment type="caution">
    <text evidence="1">The sequence shown here is derived from an EMBL/GenBank/DDBJ whole genome shotgun (WGS) entry which is preliminary data.</text>
</comment>
<dbReference type="EMBL" id="JAYLLN010000001">
    <property type="protein sequence ID" value="MEI5983362.1"/>
    <property type="molecule type" value="Genomic_DNA"/>
</dbReference>
<evidence type="ECO:0000313" key="2">
    <source>
        <dbReference type="Proteomes" id="UP001363035"/>
    </source>
</evidence>